<dbReference type="GO" id="GO:0003676">
    <property type="term" value="F:nucleic acid binding"/>
    <property type="evidence" value="ECO:0007669"/>
    <property type="project" value="InterPro"/>
</dbReference>
<evidence type="ECO:0000256" key="4">
    <source>
        <dbReference type="PROSITE-ProRule" id="PRU00472"/>
    </source>
</evidence>
<keyword evidence="2 4" id="KW-0863">Zinc-finger</keyword>
<sequence>MAIQFCNDCGDTLPISGNPEVKCDCCGNMNKNTLINVTTVSSSRDFDSPLRLKEYGNKDAMASRPEMNWPSIDENCRFCPSKTVRYTTLQTRGADEGSTVFYFCEGCSQNPGVCLAVPLDTGCIAEGMGGGCLVGLSVLGVVDIQEQVHRSLLLCNFNGQKVLCFVRKSQTRVANTKPEDESGGQ</sequence>
<organism evidence="6">
    <name type="scientific">Pyricularia oryzae (strain Y34)</name>
    <name type="common">Rice blast fungus</name>
    <name type="synonym">Magnaporthe oryzae</name>
    <dbReference type="NCBI Taxonomy" id="1143189"/>
    <lineage>
        <taxon>Eukaryota</taxon>
        <taxon>Fungi</taxon>
        <taxon>Dikarya</taxon>
        <taxon>Ascomycota</taxon>
        <taxon>Pezizomycotina</taxon>
        <taxon>Sordariomycetes</taxon>
        <taxon>Sordariomycetidae</taxon>
        <taxon>Magnaporthales</taxon>
        <taxon>Pyriculariaceae</taxon>
        <taxon>Pyricularia</taxon>
    </lineage>
</organism>
<reference evidence="6" key="1">
    <citation type="journal article" date="2012" name="PLoS Genet.">
        <title>Comparative analysis of the genomes of two field isolates of the rice blast fungus Magnaporthe oryzae.</title>
        <authorList>
            <person name="Xue M."/>
            <person name="Yang J."/>
            <person name="Li Z."/>
            <person name="Hu S."/>
            <person name="Yao N."/>
            <person name="Dean R.A."/>
            <person name="Zhao W."/>
            <person name="Shen M."/>
            <person name="Zhang H."/>
            <person name="Li C."/>
            <person name="Liu L."/>
            <person name="Cao L."/>
            <person name="Xu X."/>
            <person name="Xing Y."/>
            <person name="Hsiang T."/>
            <person name="Zhang Z."/>
            <person name="Xu J.R."/>
            <person name="Peng Y.L."/>
        </authorList>
    </citation>
    <scope>NUCLEOTIDE SEQUENCE</scope>
    <source>
        <strain evidence="6">Y34</strain>
    </source>
</reference>
<evidence type="ECO:0000256" key="1">
    <source>
        <dbReference type="ARBA" id="ARBA00022723"/>
    </source>
</evidence>
<dbReference type="SUPFAM" id="SSF57783">
    <property type="entry name" value="Zinc beta-ribbon"/>
    <property type="match status" value="1"/>
</dbReference>
<proteinExistence type="predicted"/>
<dbReference type="PROSITE" id="PS51133">
    <property type="entry name" value="ZF_TFIIS_2"/>
    <property type="match status" value="1"/>
</dbReference>
<dbReference type="Gene3D" id="2.20.25.10">
    <property type="match status" value="1"/>
</dbReference>
<feature type="domain" description="TFIIS-type" evidence="5">
    <location>
        <begin position="72"/>
        <end position="112"/>
    </location>
</feature>
<evidence type="ECO:0000256" key="3">
    <source>
        <dbReference type="ARBA" id="ARBA00022833"/>
    </source>
</evidence>
<dbReference type="EMBL" id="JH793045">
    <property type="protein sequence ID" value="ELQ32621.1"/>
    <property type="molecule type" value="Genomic_DNA"/>
</dbReference>
<evidence type="ECO:0000313" key="6">
    <source>
        <dbReference type="EMBL" id="ELQ32621.1"/>
    </source>
</evidence>
<dbReference type="GO" id="GO:0008270">
    <property type="term" value="F:zinc ion binding"/>
    <property type="evidence" value="ECO:0007669"/>
    <property type="project" value="UniProtKB-KW"/>
</dbReference>
<dbReference type="InterPro" id="IPR001222">
    <property type="entry name" value="Znf_TFIIS"/>
</dbReference>
<keyword evidence="3" id="KW-0862">Zinc</keyword>
<evidence type="ECO:0000256" key="2">
    <source>
        <dbReference type="ARBA" id="ARBA00022771"/>
    </source>
</evidence>
<dbReference type="AlphaFoldDB" id="A0AA97NM22"/>
<name>A0AA97NM22_PYRO3</name>
<protein>
    <recommendedName>
        <fullName evidence="5">TFIIS-type domain-containing protein</fullName>
    </recommendedName>
</protein>
<keyword evidence="1" id="KW-0479">Metal-binding</keyword>
<evidence type="ECO:0000259" key="5">
    <source>
        <dbReference type="PROSITE" id="PS51133"/>
    </source>
</evidence>
<gene>
    <name evidence="6" type="ORF">OOU_Y34scaffold01081g3</name>
</gene>
<dbReference type="Proteomes" id="UP000011086">
    <property type="component" value="Unassembled WGS sequence"/>
</dbReference>
<dbReference type="InterPro" id="IPR034004">
    <property type="entry name" value="Zn_ribbon_RPA12_C"/>
</dbReference>
<dbReference type="CDD" id="cd10507">
    <property type="entry name" value="Zn-ribbon_RPA12"/>
    <property type="match status" value="1"/>
</dbReference>
<dbReference type="Pfam" id="PF01096">
    <property type="entry name" value="Zn_ribbon_TFIIS"/>
    <property type="match status" value="1"/>
</dbReference>
<accession>A0AA97NM22</accession>
<dbReference type="GO" id="GO:0006351">
    <property type="term" value="P:DNA-templated transcription"/>
    <property type="evidence" value="ECO:0007669"/>
    <property type="project" value="InterPro"/>
</dbReference>
<dbReference type="SMART" id="SM00440">
    <property type="entry name" value="ZnF_C2C2"/>
    <property type="match status" value="1"/>
</dbReference>